<evidence type="ECO:0000256" key="1">
    <source>
        <dbReference type="SAM" id="MobiDB-lite"/>
    </source>
</evidence>
<name>A0A1I3TB21_HALDA</name>
<feature type="region of interest" description="Disordered" evidence="1">
    <location>
        <begin position="70"/>
        <end position="95"/>
    </location>
</feature>
<organism evidence="2 3">
    <name type="scientific">Halobacillus dabanensis</name>
    <dbReference type="NCBI Taxonomy" id="240302"/>
    <lineage>
        <taxon>Bacteria</taxon>
        <taxon>Bacillati</taxon>
        <taxon>Bacillota</taxon>
        <taxon>Bacilli</taxon>
        <taxon>Bacillales</taxon>
        <taxon>Bacillaceae</taxon>
        <taxon>Halobacillus</taxon>
    </lineage>
</organism>
<proteinExistence type="predicted"/>
<keyword evidence="3" id="KW-1185">Reference proteome</keyword>
<dbReference type="AlphaFoldDB" id="A0A1I3TB21"/>
<evidence type="ECO:0000313" key="2">
    <source>
        <dbReference type="EMBL" id="SFJ66687.1"/>
    </source>
</evidence>
<sequence length="162" mass="18992">MIKSFCHCFSNQEEIVQDAATKPTYLAFCIVAGDHGAVEFSFRTSYIDNDSVYPYSKFYSVEQELEEDRKTPKRVRIHSKEPLADNNESPSEKPFLRSPEAFYSYTIDLDLHKLRSFHKNQSHYLCTIHSKSLYQELKAVYTHIFKANPYPLKEDHWSVLID</sequence>
<accession>A0A1I3TB21</accession>
<dbReference type="OrthoDB" id="2967683at2"/>
<dbReference type="RefSeq" id="WP_075035857.1">
    <property type="nucleotide sequence ID" value="NZ_FOSB01000003.1"/>
</dbReference>
<evidence type="ECO:0000313" key="3">
    <source>
        <dbReference type="Proteomes" id="UP000183557"/>
    </source>
</evidence>
<protein>
    <submittedName>
        <fullName evidence="2">Uncharacterized protein</fullName>
    </submittedName>
</protein>
<dbReference type="EMBL" id="FOSB01000003">
    <property type="protein sequence ID" value="SFJ66687.1"/>
    <property type="molecule type" value="Genomic_DNA"/>
</dbReference>
<dbReference type="Proteomes" id="UP000183557">
    <property type="component" value="Unassembled WGS sequence"/>
</dbReference>
<gene>
    <name evidence="2" type="ORF">SAMN04487936_103255</name>
</gene>
<reference evidence="3" key="1">
    <citation type="submission" date="2016-10" db="EMBL/GenBank/DDBJ databases">
        <authorList>
            <person name="Varghese N."/>
            <person name="Submissions S."/>
        </authorList>
    </citation>
    <scope>NUCLEOTIDE SEQUENCE [LARGE SCALE GENOMIC DNA]</scope>
    <source>
        <strain evidence="3">CGMCC 1.3704</strain>
    </source>
</reference>